<dbReference type="AlphaFoldDB" id="A0A4Z2IB71"/>
<keyword evidence="2" id="KW-1185">Reference proteome</keyword>
<proteinExistence type="predicted"/>
<dbReference type="Proteomes" id="UP000314294">
    <property type="component" value="Unassembled WGS sequence"/>
</dbReference>
<accession>A0A4Z2IB71</accession>
<evidence type="ECO:0000313" key="1">
    <source>
        <dbReference type="EMBL" id="TNN75217.1"/>
    </source>
</evidence>
<organism evidence="1 2">
    <name type="scientific">Liparis tanakae</name>
    <name type="common">Tanaka's snailfish</name>
    <dbReference type="NCBI Taxonomy" id="230148"/>
    <lineage>
        <taxon>Eukaryota</taxon>
        <taxon>Metazoa</taxon>
        <taxon>Chordata</taxon>
        <taxon>Craniata</taxon>
        <taxon>Vertebrata</taxon>
        <taxon>Euteleostomi</taxon>
        <taxon>Actinopterygii</taxon>
        <taxon>Neopterygii</taxon>
        <taxon>Teleostei</taxon>
        <taxon>Neoteleostei</taxon>
        <taxon>Acanthomorphata</taxon>
        <taxon>Eupercaria</taxon>
        <taxon>Perciformes</taxon>
        <taxon>Cottioidei</taxon>
        <taxon>Cottales</taxon>
        <taxon>Liparidae</taxon>
        <taxon>Liparis</taxon>
    </lineage>
</organism>
<comment type="caution">
    <text evidence="1">The sequence shown here is derived from an EMBL/GenBank/DDBJ whole genome shotgun (WGS) entry which is preliminary data.</text>
</comment>
<sequence>MLHLAFQRELLAFQARLPQGQIEEIHYAGVGTSQLYAPIPPLAPPALDSSPAPTLPPPFLSAIGECGQTTGGSLTLEGNVKCVECQLVPWDMVKHLLAKWCRVIAVQRDDTLDGTCCPVEDRRKDARFGRRVPFAARTSFTPNPKYNIHCFLQPETLCDGTQQADSGSLAPTEYEFGPSHLEMRKEGGGQKGASALIQACFGREIWSSVKPVRHKLRFKRESAHISKLQYIKRSLLLVALPLRCHCELGDVYVLDFVT</sequence>
<reference evidence="1 2" key="1">
    <citation type="submission" date="2019-03" db="EMBL/GenBank/DDBJ databases">
        <title>First draft genome of Liparis tanakae, snailfish: a comprehensive survey of snailfish specific genes.</title>
        <authorList>
            <person name="Kim W."/>
            <person name="Song I."/>
            <person name="Jeong J.-H."/>
            <person name="Kim D."/>
            <person name="Kim S."/>
            <person name="Ryu S."/>
            <person name="Song J.Y."/>
            <person name="Lee S.K."/>
        </authorList>
    </citation>
    <scope>NUCLEOTIDE SEQUENCE [LARGE SCALE GENOMIC DNA]</scope>
    <source>
        <tissue evidence="1">Muscle</tissue>
    </source>
</reference>
<gene>
    <name evidence="1" type="ORF">EYF80_014627</name>
</gene>
<name>A0A4Z2IB71_9TELE</name>
<dbReference type="EMBL" id="SRLO01000106">
    <property type="protein sequence ID" value="TNN75217.1"/>
    <property type="molecule type" value="Genomic_DNA"/>
</dbReference>
<protein>
    <submittedName>
        <fullName evidence="1">Uncharacterized protein</fullName>
    </submittedName>
</protein>
<evidence type="ECO:0000313" key="2">
    <source>
        <dbReference type="Proteomes" id="UP000314294"/>
    </source>
</evidence>